<sequence>MKFYQGGECYRRDGMIERLKIGIVFLSGAEDSLWDGRVGEAGSEEGLWGCGRVGVRVWVGQTEMSCPPHTHRRTDVSVLTYTNKFSPVPLNARSSPRLMTQTTPLSLPRDTRPVALLGSRGGALSGFE</sequence>
<dbReference type="EMBL" id="VSRR010007085">
    <property type="protein sequence ID" value="MPC46188.1"/>
    <property type="molecule type" value="Genomic_DNA"/>
</dbReference>
<comment type="caution">
    <text evidence="1">The sequence shown here is derived from an EMBL/GenBank/DDBJ whole genome shotgun (WGS) entry which is preliminary data.</text>
</comment>
<dbReference type="Proteomes" id="UP000324222">
    <property type="component" value="Unassembled WGS sequence"/>
</dbReference>
<proteinExistence type="predicted"/>
<dbReference type="AlphaFoldDB" id="A0A5B7FMH3"/>
<reference evidence="1 2" key="1">
    <citation type="submission" date="2019-05" db="EMBL/GenBank/DDBJ databases">
        <title>Another draft genome of Portunus trituberculatus and its Hox gene families provides insights of decapod evolution.</title>
        <authorList>
            <person name="Jeong J.-H."/>
            <person name="Song I."/>
            <person name="Kim S."/>
            <person name="Choi T."/>
            <person name="Kim D."/>
            <person name="Ryu S."/>
            <person name="Kim W."/>
        </authorList>
    </citation>
    <scope>NUCLEOTIDE SEQUENCE [LARGE SCALE GENOMIC DNA]</scope>
    <source>
        <tissue evidence="1">Muscle</tissue>
    </source>
</reference>
<organism evidence="1 2">
    <name type="scientific">Portunus trituberculatus</name>
    <name type="common">Swimming crab</name>
    <name type="synonym">Neptunus trituberculatus</name>
    <dbReference type="NCBI Taxonomy" id="210409"/>
    <lineage>
        <taxon>Eukaryota</taxon>
        <taxon>Metazoa</taxon>
        <taxon>Ecdysozoa</taxon>
        <taxon>Arthropoda</taxon>
        <taxon>Crustacea</taxon>
        <taxon>Multicrustacea</taxon>
        <taxon>Malacostraca</taxon>
        <taxon>Eumalacostraca</taxon>
        <taxon>Eucarida</taxon>
        <taxon>Decapoda</taxon>
        <taxon>Pleocyemata</taxon>
        <taxon>Brachyura</taxon>
        <taxon>Eubrachyura</taxon>
        <taxon>Portunoidea</taxon>
        <taxon>Portunidae</taxon>
        <taxon>Portuninae</taxon>
        <taxon>Portunus</taxon>
    </lineage>
</organism>
<protein>
    <submittedName>
        <fullName evidence="1">Uncharacterized protein</fullName>
    </submittedName>
</protein>
<evidence type="ECO:0000313" key="1">
    <source>
        <dbReference type="EMBL" id="MPC46188.1"/>
    </source>
</evidence>
<accession>A0A5B7FMH3</accession>
<keyword evidence="2" id="KW-1185">Reference proteome</keyword>
<evidence type="ECO:0000313" key="2">
    <source>
        <dbReference type="Proteomes" id="UP000324222"/>
    </source>
</evidence>
<gene>
    <name evidence="1" type="ORF">E2C01_039900</name>
</gene>
<name>A0A5B7FMH3_PORTR</name>